<proteinExistence type="inferred from homology"/>
<reference evidence="8 11" key="1">
    <citation type="submission" date="2015-09" db="EMBL/GenBank/DDBJ databases">
        <title>Draft genome sequence of Acidiplasma aeolicum DSM 18409.</title>
        <authorList>
            <person name="Hemp J."/>
        </authorList>
    </citation>
    <scope>NUCLEOTIDE SEQUENCE [LARGE SCALE GENOMIC DNA]</scope>
    <source>
        <strain evidence="8 11">V</strain>
    </source>
</reference>
<reference evidence="9 10" key="2">
    <citation type="submission" date="2015-09" db="EMBL/GenBank/DDBJ databases">
        <title>Heavy metals and arsenic resistance mechanisms in polyextremophilic archaea of the family Ferroplasmaceae.</title>
        <authorList>
            <person name="Bulaev A.G."/>
            <person name="Kanygina A.V."/>
        </authorList>
    </citation>
    <scope>NUCLEOTIDE SEQUENCE [LARGE SCALE GENOMIC DNA]</scope>
    <source>
        <strain evidence="9 10">VT</strain>
    </source>
</reference>
<name>A0A0P9D9Y4_9ARCH</name>
<dbReference type="PROSITE" id="PS00049">
    <property type="entry name" value="RIBOSOMAL_L14"/>
    <property type="match status" value="1"/>
</dbReference>
<dbReference type="GO" id="GO:0070180">
    <property type="term" value="F:large ribosomal subunit rRNA binding"/>
    <property type="evidence" value="ECO:0007669"/>
    <property type="project" value="TreeGrafter"/>
</dbReference>
<dbReference type="InterPro" id="IPR019971">
    <property type="entry name" value="Ribosomal_uL14_arc"/>
</dbReference>
<dbReference type="GO" id="GO:0003735">
    <property type="term" value="F:structural constituent of ribosome"/>
    <property type="evidence" value="ECO:0007669"/>
    <property type="project" value="InterPro"/>
</dbReference>
<dbReference type="NCBIfam" id="NF006344">
    <property type="entry name" value="PRK08571.1"/>
    <property type="match status" value="1"/>
</dbReference>
<evidence type="ECO:0000256" key="6">
    <source>
        <dbReference type="HAMAP-Rule" id="MF_01367"/>
    </source>
</evidence>
<dbReference type="PANTHER" id="PTHR11761:SF8">
    <property type="entry name" value="LARGE RIBOSOMAL SUBUNIT PROTEIN UL14"/>
    <property type="match status" value="1"/>
</dbReference>
<comment type="caution">
    <text evidence="8">The sequence shown here is derived from an EMBL/GenBank/DDBJ whole genome shotgun (WGS) entry which is preliminary data.</text>
</comment>
<keyword evidence="5 6" id="KW-0687">Ribonucleoprotein</keyword>
<dbReference type="OrthoDB" id="23569at2157"/>
<comment type="function">
    <text evidence="6">Binds to 23S rRNA. Forms part of two intersubunit bridges in the 70S ribosome.</text>
</comment>
<dbReference type="Proteomes" id="UP000050320">
    <property type="component" value="Unassembled WGS sequence"/>
</dbReference>
<dbReference type="EMBL" id="LKBG01000001">
    <property type="protein sequence ID" value="KQB36725.1"/>
    <property type="molecule type" value="Genomic_DNA"/>
</dbReference>
<keyword evidence="10" id="KW-1185">Reference proteome</keyword>
<dbReference type="GeneID" id="84222215"/>
<evidence type="ECO:0000313" key="9">
    <source>
        <dbReference type="EMBL" id="KQB36725.1"/>
    </source>
</evidence>
<organism evidence="8 11">
    <name type="scientific">Acidiplasma aeolicum</name>
    <dbReference type="NCBI Taxonomy" id="507754"/>
    <lineage>
        <taxon>Archaea</taxon>
        <taxon>Methanobacteriati</taxon>
        <taxon>Thermoplasmatota</taxon>
        <taxon>Thermoplasmata</taxon>
        <taxon>Thermoplasmatales</taxon>
        <taxon>Ferroplasmaceae</taxon>
        <taxon>Acidiplasma</taxon>
    </lineage>
</organism>
<dbReference type="FunFam" id="2.40.150.20:FF:000007">
    <property type="entry name" value="50S ribosomal protein L14"/>
    <property type="match status" value="1"/>
</dbReference>
<dbReference type="InterPro" id="IPR000218">
    <property type="entry name" value="Ribosomal_uL14"/>
</dbReference>
<sequence>MKGISGNEARGLPLGAVIPCADNTGAKLVSLIGVKALHTVARRIPAAGVGDLLIASVKKGTPEMRAKVVYAVVVRQKRPYRRADGNLIQFEDNAVVLVTPDGEVRGSEIKGPVAREAAERWPRIAAIASTIV</sequence>
<dbReference type="PANTHER" id="PTHR11761">
    <property type="entry name" value="50S/60S RIBOSOMAL PROTEIN L14/L23"/>
    <property type="match status" value="1"/>
</dbReference>
<evidence type="ECO:0000256" key="4">
    <source>
        <dbReference type="ARBA" id="ARBA00022980"/>
    </source>
</evidence>
<keyword evidence="4 6" id="KW-0689">Ribosomal protein</keyword>
<dbReference type="GO" id="GO:0006412">
    <property type="term" value="P:translation"/>
    <property type="evidence" value="ECO:0007669"/>
    <property type="project" value="UniProtKB-UniRule"/>
</dbReference>
<dbReference type="Proteomes" id="UP000050515">
    <property type="component" value="Unassembled WGS sequence"/>
</dbReference>
<evidence type="ECO:0000256" key="1">
    <source>
        <dbReference type="ARBA" id="ARBA00010745"/>
    </source>
</evidence>
<evidence type="ECO:0000256" key="2">
    <source>
        <dbReference type="ARBA" id="ARBA00022730"/>
    </source>
</evidence>
<keyword evidence="2 6" id="KW-0699">rRNA-binding</keyword>
<dbReference type="Pfam" id="PF00238">
    <property type="entry name" value="Ribosomal_L14"/>
    <property type="match status" value="1"/>
</dbReference>
<evidence type="ECO:0000256" key="3">
    <source>
        <dbReference type="ARBA" id="ARBA00022884"/>
    </source>
</evidence>
<evidence type="ECO:0000313" key="8">
    <source>
        <dbReference type="EMBL" id="KPV46393.1"/>
    </source>
</evidence>
<evidence type="ECO:0000313" key="10">
    <source>
        <dbReference type="Proteomes" id="UP000050320"/>
    </source>
</evidence>
<dbReference type="CDD" id="cd00337">
    <property type="entry name" value="Ribosomal_uL14"/>
    <property type="match status" value="1"/>
</dbReference>
<dbReference type="RefSeq" id="WP_048101760.1">
    <property type="nucleotide sequence ID" value="NZ_JBBYJF010000003.1"/>
</dbReference>
<dbReference type="Gene3D" id="2.40.150.20">
    <property type="entry name" value="Ribosomal protein L14"/>
    <property type="match status" value="1"/>
</dbReference>
<protein>
    <recommendedName>
        <fullName evidence="6">Large ribosomal subunit protein uL14</fullName>
    </recommendedName>
</protein>
<dbReference type="InterPro" id="IPR019972">
    <property type="entry name" value="Ribosomal_uL14_CS"/>
</dbReference>
<accession>A0A0P9D9Y4</accession>
<dbReference type="HAMAP" id="MF_01367">
    <property type="entry name" value="Ribosomal_uL14"/>
    <property type="match status" value="1"/>
</dbReference>
<evidence type="ECO:0000256" key="5">
    <source>
        <dbReference type="ARBA" id="ARBA00023274"/>
    </source>
</evidence>
<dbReference type="GO" id="GO:0022625">
    <property type="term" value="C:cytosolic large ribosomal subunit"/>
    <property type="evidence" value="ECO:0007669"/>
    <property type="project" value="TreeGrafter"/>
</dbReference>
<dbReference type="PATRIC" id="fig|507754.4.peg.645"/>
<gene>
    <name evidence="6" type="primary">rpl14</name>
    <name evidence="9" type="ORF">AOG54_00135</name>
    <name evidence="8" type="ORF">SE19_05755</name>
</gene>
<dbReference type="EMBL" id="LJCQ01000254">
    <property type="protein sequence ID" value="KPV46393.1"/>
    <property type="molecule type" value="Genomic_DNA"/>
</dbReference>
<evidence type="ECO:0000256" key="7">
    <source>
        <dbReference type="RuleBase" id="RU003949"/>
    </source>
</evidence>
<comment type="similarity">
    <text evidence="1 6 7">Belongs to the universal ribosomal protein uL14 family.</text>
</comment>
<comment type="subunit">
    <text evidence="6">Part of the 50S ribosomal subunit. Forms a cluster with proteins L3 and L24e, part of which may contact the 16S rRNA in 2 intersubunit bridges.</text>
</comment>
<dbReference type="NCBIfam" id="TIGR03673">
    <property type="entry name" value="uL14_arch"/>
    <property type="match status" value="1"/>
</dbReference>
<dbReference type="AlphaFoldDB" id="A0A0P9D9Y4"/>
<dbReference type="SMART" id="SM01374">
    <property type="entry name" value="Ribosomal_L14"/>
    <property type="match status" value="1"/>
</dbReference>
<dbReference type="InterPro" id="IPR036853">
    <property type="entry name" value="Ribosomal_uL14_sf"/>
</dbReference>
<evidence type="ECO:0000313" key="11">
    <source>
        <dbReference type="Proteomes" id="UP000050515"/>
    </source>
</evidence>
<dbReference type="SUPFAM" id="SSF50193">
    <property type="entry name" value="Ribosomal protein L14"/>
    <property type="match status" value="1"/>
</dbReference>
<keyword evidence="3 6" id="KW-0694">RNA-binding</keyword>